<evidence type="ECO:0000313" key="1">
    <source>
        <dbReference type="EMBL" id="KAJ5235128.1"/>
    </source>
</evidence>
<dbReference type="GeneID" id="81382383"/>
<dbReference type="Proteomes" id="UP001147733">
    <property type="component" value="Unassembled WGS sequence"/>
</dbReference>
<comment type="caution">
    <text evidence="1">The sequence shown here is derived from an EMBL/GenBank/DDBJ whole genome shotgun (WGS) entry which is preliminary data.</text>
</comment>
<keyword evidence="2" id="KW-1185">Reference proteome</keyword>
<dbReference type="EMBL" id="JAPQKT010000003">
    <property type="protein sequence ID" value="KAJ5235128.1"/>
    <property type="molecule type" value="Genomic_DNA"/>
</dbReference>
<evidence type="ECO:0000313" key="2">
    <source>
        <dbReference type="Proteomes" id="UP001147733"/>
    </source>
</evidence>
<dbReference type="AlphaFoldDB" id="A0A9W9P477"/>
<sequence length="65" mass="7798">MLNGCSSYYLVCSDKSVAYQPLQMTIADMEREKHRIPFVGRYRYVRIYREDVSMNDLEEKKEKNV</sequence>
<dbReference type="RefSeq" id="XP_056502628.1">
    <property type="nucleotide sequence ID" value="XM_056643216.1"/>
</dbReference>
<accession>A0A9W9P477</accession>
<organism evidence="1 2">
    <name type="scientific">Penicillium citrinum</name>
    <dbReference type="NCBI Taxonomy" id="5077"/>
    <lineage>
        <taxon>Eukaryota</taxon>
        <taxon>Fungi</taxon>
        <taxon>Dikarya</taxon>
        <taxon>Ascomycota</taxon>
        <taxon>Pezizomycotina</taxon>
        <taxon>Eurotiomycetes</taxon>
        <taxon>Eurotiomycetidae</taxon>
        <taxon>Eurotiales</taxon>
        <taxon>Aspergillaceae</taxon>
        <taxon>Penicillium</taxon>
    </lineage>
</organism>
<name>A0A9W9P477_PENCI</name>
<proteinExistence type="predicted"/>
<reference evidence="1" key="1">
    <citation type="submission" date="2022-11" db="EMBL/GenBank/DDBJ databases">
        <authorList>
            <person name="Petersen C."/>
        </authorList>
    </citation>
    <scope>NUCLEOTIDE SEQUENCE</scope>
    <source>
        <strain evidence="1">IBT 23319</strain>
    </source>
</reference>
<reference evidence="1" key="2">
    <citation type="journal article" date="2023" name="IMA Fungus">
        <title>Comparative genomic study of the Penicillium genus elucidates a diverse pangenome and 15 lateral gene transfer events.</title>
        <authorList>
            <person name="Petersen C."/>
            <person name="Sorensen T."/>
            <person name="Nielsen M.R."/>
            <person name="Sondergaard T.E."/>
            <person name="Sorensen J.L."/>
            <person name="Fitzpatrick D.A."/>
            <person name="Frisvad J.C."/>
            <person name="Nielsen K.L."/>
        </authorList>
    </citation>
    <scope>NUCLEOTIDE SEQUENCE</scope>
    <source>
        <strain evidence="1">IBT 23319</strain>
    </source>
</reference>
<gene>
    <name evidence="1" type="ORF">N7469_004296</name>
</gene>
<protein>
    <submittedName>
        <fullName evidence="1">Uncharacterized protein</fullName>
    </submittedName>
</protein>